<feature type="region of interest" description="Disordered" evidence="1">
    <location>
        <begin position="1"/>
        <end position="20"/>
    </location>
</feature>
<dbReference type="EMBL" id="JAINUF010000007">
    <property type="protein sequence ID" value="KAJ8354467.1"/>
    <property type="molecule type" value="Genomic_DNA"/>
</dbReference>
<keyword evidence="3" id="KW-1185">Reference proteome</keyword>
<gene>
    <name evidence="2" type="ORF">SKAU_G00220340</name>
</gene>
<accession>A0A9Q1IUX6</accession>
<evidence type="ECO:0000256" key="1">
    <source>
        <dbReference type="SAM" id="MobiDB-lite"/>
    </source>
</evidence>
<dbReference type="AlphaFoldDB" id="A0A9Q1IUX6"/>
<sequence length="83" mass="9068">MHVFLMQRHPEGQRYPGGERRHHVDNYAATTEFIGAEPSPAGYLNPPLRGSTMGGKEEEKDPSSSSLRLKATLPSSLVCCPST</sequence>
<name>A0A9Q1IUX6_SYNKA</name>
<feature type="region of interest" description="Disordered" evidence="1">
    <location>
        <begin position="37"/>
        <end position="83"/>
    </location>
</feature>
<organism evidence="2 3">
    <name type="scientific">Synaphobranchus kaupii</name>
    <name type="common">Kaup's arrowtooth eel</name>
    <dbReference type="NCBI Taxonomy" id="118154"/>
    <lineage>
        <taxon>Eukaryota</taxon>
        <taxon>Metazoa</taxon>
        <taxon>Chordata</taxon>
        <taxon>Craniata</taxon>
        <taxon>Vertebrata</taxon>
        <taxon>Euteleostomi</taxon>
        <taxon>Actinopterygii</taxon>
        <taxon>Neopterygii</taxon>
        <taxon>Teleostei</taxon>
        <taxon>Anguilliformes</taxon>
        <taxon>Synaphobranchidae</taxon>
        <taxon>Synaphobranchus</taxon>
    </lineage>
</organism>
<proteinExistence type="predicted"/>
<evidence type="ECO:0000313" key="2">
    <source>
        <dbReference type="EMBL" id="KAJ8354467.1"/>
    </source>
</evidence>
<evidence type="ECO:0000313" key="3">
    <source>
        <dbReference type="Proteomes" id="UP001152622"/>
    </source>
</evidence>
<comment type="caution">
    <text evidence="2">The sequence shown here is derived from an EMBL/GenBank/DDBJ whole genome shotgun (WGS) entry which is preliminary data.</text>
</comment>
<protein>
    <submittedName>
        <fullName evidence="2">Uncharacterized protein</fullName>
    </submittedName>
</protein>
<feature type="compositionally biased region" description="Basic and acidic residues" evidence="1">
    <location>
        <begin position="8"/>
        <end position="20"/>
    </location>
</feature>
<dbReference type="Proteomes" id="UP001152622">
    <property type="component" value="Chromosome 7"/>
</dbReference>
<reference evidence="2" key="1">
    <citation type="journal article" date="2023" name="Science">
        <title>Genome structures resolve the early diversification of teleost fishes.</title>
        <authorList>
            <person name="Parey E."/>
            <person name="Louis A."/>
            <person name="Montfort J."/>
            <person name="Bouchez O."/>
            <person name="Roques C."/>
            <person name="Iampietro C."/>
            <person name="Lluch J."/>
            <person name="Castinel A."/>
            <person name="Donnadieu C."/>
            <person name="Desvignes T."/>
            <person name="Floi Bucao C."/>
            <person name="Jouanno E."/>
            <person name="Wen M."/>
            <person name="Mejri S."/>
            <person name="Dirks R."/>
            <person name="Jansen H."/>
            <person name="Henkel C."/>
            <person name="Chen W.J."/>
            <person name="Zahm M."/>
            <person name="Cabau C."/>
            <person name="Klopp C."/>
            <person name="Thompson A.W."/>
            <person name="Robinson-Rechavi M."/>
            <person name="Braasch I."/>
            <person name="Lecointre G."/>
            <person name="Bobe J."/>
            <person name="Postlethwait J.H."/>
            <person name="Berthelot C."/>
            <person name="Roest Crollius H."/>
            <person name="Guiguen Y."/>
        </authorList>
    </citation>
    <scope>NUCLEOTIDE SEQUENCE</scope>
    <source>
        <strain evidence="2">WJC10195</strain>
    </source>
</reference>